<comment type="similarity">
    <text evidence="2">Belongs to the krueppel C2H2-type zinc-finger protein family.</text>
</comment>
<dbReference type="Pfam" id="PF04149">
    <property type="entry name" value="DUF397"/>
    <property type="match status" value="1"/>
</dbReference>
<feature type="domain" description="C2H2-type" evidence="12">
    <location>
        <begin position="178"/>
        <end position="206"/>
    </location>
</feature>
<dbReference type="PROSITE" id="PS50157">
    <property type="entry name" value="ZINC_FINGER_C2H2_2"/>
    <property type="match status" value="9"/>
</dbReference>
<keyword evidence="4" id="KW-0677">Repeat</keyword>
<evidence type="ECO:0000256" key="11">
    <source>
        <dbReference type="PROSITE-ProRule" id="PRU00042"/>
    </source>
</evidence>
<dbReference type="InterPro" id="IPR007278">
    <property type="entry name" value="DUF397"/>
</dbReference>
<keyword evidence="5 11" id="KW-0863">Zinc-finger</keyword>
<dbReference type="PROSITE" id="PS00028">
    <property type="entry name" value="ZINC_FINGER_C2H2_1"/>
    <property type="match status" value="9"/>
</dbReference>
<evidence type="ECO:0000256" key="10">
    <source>
        <dbReference type="ARBA" id="ARBA00023242"/>
    </source>
</evidence>
<feature type="domain" description="C2H2-type" evidence="12">
    <location>
        <begin position="291"/>
        <end position="318"/>
    </location>
</feature>
<evidence type="ECO:0000256" key="1">
    <source>
        <dbReference type="ARBA" id="ARBA00004123"/>
    </source>
</evidence>
<keyword evidence="6" id="KW-0862">Zinc</keyword>
<keyword evidence="14" id="KW-1185">Reference proteome</keyword>
<dbReference type="PANTHER" id="PTHR24404:SF10">
    <property type="entry name" value="ZINC FINGER PROTEIN 564"/>
    <property type="match status" value="1"/>
</dbReference>
<evidence type="ECO:0000256" key="3">
    <source>
        <dbReference type="ARBA" id="ARBA00022723"/>
    </source>
</evidence>
<keyword evidence="10" id="KW-0539">Nucleus</keyword>
<dbReference type="FunFam" id="3.30.160.60:FF:000185">
    <property type="entry name" value="zinc finger protein 319"/>
    <property type="match status" value="1"/>
</dbReference>
<proteinExistence type="inferred from homology"/>
<dbReference type="PANTHER" id="PTHR24404">
    <property type="entry name" value="ZINC FINGER PROTEIN"/>
    <property type="match status" value="1"/>
</dbReference>
<dbReference type="InterPro" id="IPR036236">
    <property type="entry name" value="Znf_C2H2_sf"/>
</dbReference>
<gene>
    <name evidence="13" type="ORF">ElyMa_006110600</name>
</gene>
<dbReference type="GO" id="GO:0005634">
    <property type="term" value="C:nucleus"/>
    <property type="evidence" value="ECO:0007669"/>
    <property type="project" value="UniProtKB-SubCell"/>
</dbReference>
<keyword evidence="9" id="KW-0804">Transcription</keyword>
<feature type="domain" description="C2H2-type" evidence="12">
    <location>
        <begin position="371"/>
        <end position="401"/>
    </location>
</feature>
<dbReference type="GO" id="GO:0005694">
    <property type="term" value="C:chromosome"/>
    <property type="evidence" value="ECO:0007669"/>
    <property type="project" value="UniProtKB-ARBA"/>
</dbReference>
<dbReference type="FunFam" id="3.30.160.60:FF:000030">
    <property type="entry name" value="Zinc finger protein 628"/>
    <property type="match status" value="1"/>
</dbReference>
<dbReference type="GO" id="GO:0008270">
    <property type="term" value="F:zinc ion binding"/>
    <property type="evidence" value="ECO:0007669"/>
    <property type="project" value="UniProtKB-KW"/>
</dbReference>
<feature type="domain" description="C2H2-type" evidence="12">
    <location>
        <begin position="319"/>
        <end position="346"/>
    </location>
</feature>
<protein>
    <submittedName>
        <fullName evidence="13">Zinc finger protein 2 homolog</fullName>
    </submittedName>
</protein>
<evidence type="ECO:0000256" key="8">
    <source>
        <dbReference type="ARBA" id="ARBA00023125"/>
    </source>
</evidence>
<evidence type="ECO:0000256" key="6">
    <source>
        <dbReference type="ARBA" id="ARBA00022833"/>
    </source>
</evidence>
<dbReference type="GO" id="GO:0003700">
    <property type="term" value="F:DNA-binding transcription factor activity"/>
    <property type="evidence" value="ECO:0007669"/>
    <property type="project" value="TreeGrafter"/>
</dbReference>
<sequence>MSMFFANDNNFVKACGGGTVGYCVAVAVDKEGGLVGIRDTKDDSKETLIFDKGEWQHFITAVKAGDYDIDHLRNSHLGGRAESAAGDLHESVAIDSAHSLESLAADESEDILGRAMRETFQPYACPTERDAGETHCAVFAESEVAVSIDEAAAHPVVVATTEQRVDSGRHTAKHKRPFECSYCEKSFHGYDQMVEHEERFHVNPKPHHCDRCDTDFATKRNLNVHKCTHPKGKPYQCCWCDADFGSKASLRVHKRIHTEEKHHQCDRCDKAFTTKGSLSVHKRIHAGEKPHQCDRCGKAFTTKGHLNVHKCIHTGEKPHQCDQCGKAFTTKQNLSAHKCIHTEEMPRQSEQVFTLSHLKLHQLIHRDEELYHCDQCDQCDQAFRQKGNLKRHQRIHSGEKSYQCGRCDKAFTTKASLERHKRIHSGEKPYLCDRCGKAFARASSLKKHQAREHSLTERSDFGDWLAVLSPFSQSEGIGFPLFPDSDNGDRPE</sequence>
<evidence type="ECO:0000313" key="14">
    <source>
        <dbReference type="Proteomes" id="UP000762676"/>
    </source>
</evidence>
<feature type="domain" description="C2H2-type" evidence="12">
    <location>
        <begin position="207"/>
        <end position="234"/>
    </location>
</feature>
<dbReference type="FunFam" id="3.30.160.60:FF:001732">
    <property type="entry name" value="Zgc:162936"/>
    <property type="match status" value="1"/>
</dbReference>
<keyword evidence="3" id="KW-0479">Metal-binding</keyword>
<dbReference type="InterPro" id="IPR013087">
    <property type="entry name" value="Znf_C2H2_type"/>
</dbReference>
<dbReference type="SMART" id="SM00355">
    <property type="entry name" value="ZnF_C2H2"/>
    <property type="match status" value="9"/>
</dbReference>
<dbReference type="GO" id="GO:0045893">
    <property type="term" value="P:positive regulation of DNA-templated transcription"/>
    <property type="evidence" value="ECO:0007669"/>
    <property type="project" value="UniProtKB-ARBA"/>
</dbReference>
<evidence type="ECO:0000256" key="4">
    <source>
        <dbReference type="ARBA" id="ARBA00022737"/>
    </source>
</evidence>
<dbReference type="GO" id="GO:0000978">
    <property type="term" value="F:RNA polymerase II cis-regulatory region sequence-specific DNA binding"/>
    <property type="evidence" value="ECO:0007669"/>
    <property type="project" value="TreeGrafter"/>
</dbReference>
<name>A0AAV4GUY6_9GAST</name>
<evidence type="ECO:0000256" key="5">
    <source>
        <dbReference type="ARBA" id="ARBA00022771"/>
    </source>
</evidence>
<keyword evidence="8" id="KW-0238">DNA-binding</keyword>
<organism evidence="13 14">
    <name type="scientific">Elysia marginata</name>
    <dbReference type="NCBI Taxonomy" id="1093978"/>
    <lineage>
        <taxon>Eukaryota</taxon>
        <taxon>Metazoa</taxon>
        <taxon>Spiralia</taxon>
        <taxon>Lophotrochozoa</taxon>
        <taxon>Mollusca</taxon>
        <taxon>Gastropoda</taxon>
        <taxon>Heterobranchia</taxon>
        <taxon>Euthyneura</taxon>
        <taxon>Panpulmonata</taxon>
        <taxon>Sacoglossa</taxon>
        <taxon>Placobranchoidea</taxon>
        <taxon>Plakobranchidae</taxon>
        <taxon>Elysia</taxon>
    </lineage>
</organism>
<feature type="domain" description="C2H2-type" evidence="12">
    <location>
        <begin position="430"/>
        <end position="458"/>
    </location>
</feature>
<dbReference type="InterPro" id="IPR050589">
    <property type="entry name" value="Ikaros_C2H2-ZF"/>
</dbReference>
<comment type="caution">
    <text evidence="13">The sequence shown here is derived from an EMBL/GenBank/DDBJ whole genome shotgun (WGS) entry which is preliminary data.</text>
</comment>
<feature type="domain" description="C2H2-type" evidence="12">
    <location>
        <begin position="263"/>
        <end position="290"/>
    </location>
</feature>
<dbReference type="AlphaFoldDB" id="A0AAV4GUY6"/>
<dbReference type="SUPFAM" id="SSF57667">
    <property type="entry name" value="beta-beta-alpha zinc fingers"/>
    <property type="match status" value="6"/>
</dbReference>
<accession>A0AAV4GUY6</accession>
<dbReference type="FunFam" id="3.30.160.60:FF:000512">
    <property type="entry name" value="zinc finger protein 197 isoform X1"/>
    <property type="match status" value="1"/>
</dbReference>
<reference evidence="13 14" key="1">
    <citation type="journal article" date="2021" name="Elife">
        <title>Chloroplast acquisition without the gene transfer in kleptoplastic sea slugs, Plakobranchus ocellatus.</title>
        <authorList>
            <person name="Maeda T."/>
            <person name="Takahashi S."/>
            <person name="Yoshida T."/>
            <person name="Shimamura S."/>
            <person name="Takaki Y."/>
            <person name="Nagai Y."/>
            <person name="Toyoda A."/>
            <person name="Suzuki Y."/>
            <person name="Arimoto A."/>
            <person name="Ishii H."/>
            <person name="Satoh N."/>
            <person name="Nishiyama T."/>
            <person name="Hasebe M."/>
            <person name="Maruyama T."/>
            <person name="Minagawa J."/>
            <person name="Obokata J."/>
            <person name="Shigenobu S."/>
        </authorList>
    </citation>
    <scope>NUCLEOTIDE SEQUENCE [LARGE SCALE GENOMIC DNA]</scope>
</reference>
<evidence type="ECO:0000256" key="2">
    <source>
        <dbReference type="ARBA" id="ARBA00006991"/>
    </source>
</evidence>
<keyword evidence="7" id="KW-0805">Transcription regulation</keyword>
<evidence type="ECO:0000256" key="7">
    <source>
        <dbReference type="ARBA" id="ARBA00023015"/>
    </source>
</evidence>
<feature type="domain" description="C2H2-type" evidence="12">
    <location>
        <begin position="235"/>
        <end position="262"/>
    </location>
</feature>
<feature type="domain" description="C2H2-type" evidence="12">
    <location>
        <begin position="402"/>
        <end position="429"/>
    </location>
</feature>
<evidence type="ECO:0000256" key="9">
    <source>
        <dbReference type="ARBA" id="ARBA00023163"/>
    </source>
</evidence>
<dbReference type="Proteomes" id="UP000762676">
    <property type="component" value="Unassembled WGS sequence"/>
</dbReference>
<dbReference type="FunFam" id="3.30.160.60:FF:000744">
    <property type="entry name" value="zinc finger E-box-binding homeobox 1"/>
    <property type="match status" value="2"/>
</dbReference>
<dbReference type="Gene3D" id="3.30.160.60">
    <property type="entry name" value="Classic Zinc Finger"/>
    <property type="match status" value="8"/>
</dbReference>
<dbReference type="Pfam" id="PF00096">
    <property type="entry name" value="zf-C2H2"/>
    <property type="match status" value="7"/>
</dbReference>
<evidence type="ECO:0000313" key="13">
    <source>
        <dbReference type="EMBL" id="GFR88891.1"/>
    </source>
</evidence>
<evidence type="ECO:0000259" key="12">
    <source>
        <dbReference type="PROSITE" id="PS50157"/>
    </source>
</evidence>
<dbReference type="EMBL" id="BMAT01012267">
    <property type="protein sequence ID" value="GFR88891.1"/>
    <property type="molecule type" value="Genomic_DNA"/>
</dbReference>
<dbReference type="GO" id="GO:0006357">
    <property type="term" value="P:regulation of transcription by RNA polymerase II"/>
    <property type="evidence" value="ECO:0007669"/>
    <property type="project" value="TreeGrafter"/>
</dbReference>
<comment type="subcellular location">
    <subcellularLocation>
        <location evidence="1">Nucleus</location>
    </subcellularLocation>
</comment>